<dbReference type="GO" id="GO:0019133">
    <property type="term" value="F:choline monooxygenase activity"/>
    <property type="evidence" value="ECO:0007669"/>
    <property type="project" value="UniProtKB-EC"/>
</dbReference>
<dbReference type="GO" id="GO:0005506">
    <property type="term" value="F:iron ion binding"/>
    <property type="evidence" value="ECO:0007669"/>
    <property type="project" value="InterPro"/>
</dbReference>
<gene>
    <name evidence="9" type="ORF">TRICI_001172</name>
</gene>
<dbReference type="PANTHER" id="PTHR43756">
    <property type="entry name" value="CHOLINE MONOOXYGENASE, CHLOROPLASTIC"/>
    <property type="match status" value="1"/>
</dbReference>
<evidence type="ECO:0000256" key="2">
    <source>
        <dbReference type="ARBA" id="ARBA00002149"/>
    </source>
</evidence>
<dbReference type="InterPro" id="IPR015879">
    <property type="entry name" value="Ring_hydroxy_dOase_asu_C_dom"/>
</dbReference>
<dbReference type="GO" id="GO:0019285">
    <property type="term" value="P:glycine betaine biosynthetic process from choline"/>
    <property type="evidence" value="ECO:0007669"/>
    <property type="project" value="UniProtKB-UniPathway"/>
</dbReference>
<dbReference type="InterPro" id="IPR036922">
    <property type="entry name" value="Rieske_2Fe-2S_sf"/>
</dbReference>
<dbReference type="UniPathway" id="UPA00529">
    <property type="reaction ID" value="UER00430"/>
</dbReference>
<reference evidence="9" key="1">
    <citation type="journal article" date="2019" name="G3 (Bethesda)">
        <title>Genome Assemblies of Two Rare Opportunistic Yeast Pathogens: Diutina rugosa (syn. Candida rugosa) and Trichomonascus ciferrii (syn. Candida ciferrii).</title>
        <authorList>
            <person name="Mixao V."/>
            <person name="Saus E."/>
            <person name="Hansen A.P."/>
            <person name="Lass-Florl C."/>
            <person name="Gabaldon T."/>
        </authorList>
    </citation>
    <scope>NUCLEOTIDE SEQUENCE</scope>
    <source>
        <strain evidence="9">CBS 4856</strain>
    </source>
</reference>
<proteinExistence type="inferred from homology"/>
<comment type="cofactor">
    <cofactor evidence="1">
        <name>Fe cation</name>
        <dbReference type="ChEBI" id="CHEBI:24875"/>
    </cofactor>
</comment>
<dbReference type="EMBL" id="SWFS01000090">
    <property type="protein sequence ID" value="KAA8916674.1"/>
    <property type="molecule type" value="Genomic_DNA"/>
</dbReference>
<evidence type="ECO:0000256" key="3">
    <source>
        <dbReference type="ARBA" id="ARBA00004866"/>
    </source>
</evidence>
<dbReference type="EC" id="1.14.15.7" evidence="5"/>
<dbReference type="OrthoDB" id="426882at2759"/>
<comment type="pathway">
    <text evidence="3">Amine and polyamine biosynthesis; betaine biosynthesis via choline pathway; betaine aldehyde from choline (monooxygenase route): step 1/1.</text>
</comment>
<dbReference type="CDD" id="cd00680">
    <property type="entry name" value="RHO_alpha_C"/>
    <property type="match status" value="1"/>
</dbReference>
<dbReference type="Gene3D" id="3.90.380.10">
    <property type="entry name" value="Naphthalene 1,2-dioxygenase Alpha Subunit, Chain A, domain 1"/>
    <property type="match status" value="1"/>
</dbReference>
<dbReference type="InterPro" id="IPR001663">
    <property type="entry name" value="Rng_hydr_dOase-A"/>
</dbReference>
<evidence type="ECO:0000256" key="5">
    <source>
        <dbReference type="ARBA" id="ARBA00012763"/>
    </source>
</evidence>
<dbReference type="SUPFAM" id="SSF50022">
    <property type="entry name" value="ISP domain"/>
    <property type="match status" value="1"/>
</dbReference>
<evidence type="ECO:0000313" key="9">
    <source>
        <dbReference type="EMBL" id="KAA8916674.1"/>
    </source>
</evidence>
<keyword evidence="10" id="KW-1185">Reference proteome</keyword>
<dbReference type="VEuPathDB" id="FungiDB:TRICI_001172"/>
<comment type="catalytic activity">
    <reaction evidence="7">
        <text>choline + 2 reduced [2Fe-2S]-[ferredoxin] + O2 + 2 H(+) = betaine aldehyde hydrate + 2 oxidized [2Fe-2S]-[ferredoxin] + H2O</text>
        <dbReference type="Rhea" id="RHEA:17769"/>
        <dbReference type="Rhea" id="RHEA-COMP:10000"/>
        <dbReference type="Rhea" id="RHEA-COMP:10001"/>
        <dbReference type="ChEBI" id="CHEBI:15354"/>
        <dbReference type="ChEBI" id="CHEBI:15377"/>
        <dbReference type="ChEBI" id="CHEBI:15378"/>
        <dbReference type="ChEBI" id="CHEBI:15379"/>
        <dbReference type="ChEBI" id="CHEBI:15870"/>
        <dbReference type="ChEBI" id="CHEBI:33737"/>
        <dbReference type="ChEBI" id="CHEBI:33738"/>
        <dbReference type="EC" id="1.14.15.7"/>
    </reaction>
</comment>
<comment type="caution">
    <text evidence="9">The sequence shown here is derived from an EMBL/GenBank/DDBJ whole genome shotgun (WGS) entry which is preliminary data.</text>
</comment>
<organism evidence="9 10">
    <name type="scientific">Trichomonascus ciferrii</name>
    <dbReference type="NCBI Taxonomy" id="44093"/>
    <lineage>
        <taxon>Eukaryota</taxon>
        <taxon>Fungi</taxon>
        <taxon>Dikarya</taxon>
        <taxon>Ascomycota</taxon>
        <taxon>Saccharomycotina</taxon>
        <taxon>Dipodascomycetes</taxon>
        <taxon>Dipodascales</taxon>
        <taxon>Trichomonascaceae</taxon>
        <taxon>Trichomonascus</taxon>
        <taxon>Trichomonascus ciferrii complex</taxon>
    </lineage>
</organism>
<dbReference type="SUPFAM" id="SSF55961">
    <property type="entry name" value="Bet v1-like"/>
    <property type="match status" value="1"/>
</dbReference>
<dbReference type="GO" id="GO:0051537">
    <property type="term" value="F:2 iron, 2 sulfur cluster binding"/>
    <property type="evidence" value="ECO:0007669"/>
    <property type="project" value="InterPro"/>
</dbReference>
<evidence type="ECO:0000256" key="7">
    <source>
        <dbReference type="ARBA" id="ARBA00049097"/>
    </source>
</evidence>
<comment type="similarity">
    <text evidence="4">Belongs to the choline monooxygenase family.</text>
</comment>
<dbReference type="PANTHER" id="PTHR43756:SF5">
    <property type="entry name" value="CHOLINE MONOOXYGENASE, CHLOROPLASTIC"/>
    <property type="match status" value="1"/>
</dbReference>
<evidence type="ECO:0000256" key="6">
    <source>
        <dbReference type="ARBA" id="ARBA00014931"/>
    </source>
</evidence>
<name>A0A642VCR6_9ASCO</name>
<evidence type="ECO:0000256" key="1">
    <source>
        <dbReference type="ARBA" id="ARBA00001962"/>
    </source>
</evidence>
<dbReference type="AlphaFoldDB" id="A0A642VCR6"/>
<sequence length="352" mass="40759">MDNHSLPASWWTSPKLYELEKRAVFHKAWFYITHSDRIAVGDKMHFNVADVQFYLVKDETGIVSAHKDIVGTGLDNRLVSHTTLQGLVFVNFDSSEEGPLPFDEYYAGIENEMREFDFSQYEFYTSFHLDGKFNWKAIVDAYQECYHCPTAHPELSKAFEMPSYRVTPKTRWCRHYADVAEEKIDTRKNKSNRVSDFDGLWMYTFPMSGVNCYSPAWYSFRMLPQSVDRTILQYDVYKRKDGDQKEIDEFTRFMWQLNQEDFALCEATQENLKTGVYSTGFLHPEKEKGVLYYQNLIKNMVLEHFELEKQSGRIIDPATIGNEPSEVSAAEAAAEMADASLQVNSATSIPIV</sequence>
<feature type="domain" description="Aromatic-ring-hydroxylating dioxygenase alpha subunit C-terminal" evidence="8">
    <location>
        <begin position="120"/>
        <end position="301"/>
    </location>
</feature>
<evidence type="ECO:0000256" key="4">
    <source>
        <dbReference type="ARBA" id="ARBA00010848"/>
    </source>
</evidence>
<dbReference type="Proteomes" id="UP000761534">
    <property type="component" value="Unassembled WGS sequence"/>
</dbReference>
<dbReference type="Pfam" id="PF00848">
    <property type="entry name" value="Ring_hydroxyl_A"/>
    <property type="match status" value="1"/>
</dbReference>
<comment type="function">
    <text evidence="2">Catalyzes the first step of the osmoprotectant glycine betaine synthesis.</text>
</comment>
<evidence type="ECO:0000313" key="10">
    <source>
        <dbReference type="Proteomes" id="UP000761534"/>
    </source>
</evidence>
<accession>A0A642VCR6</accession>
<protein>
    <recommendedName>
        <fullName evidence="6">Choline monooxygenase, chloroplastic</fullName>
        <ecNumber evidence="5">1.14.15.7</ecNumber>
    </recommendedName>
</protein>
<evidence type="ECO:0000259" key="8">
    <source>
        <dbReference type="Pfam" id="PF00848"/>
    </source>
</evidence>